<evidence type="ECO:0000313" key="1">
    <source>
        <dbReference type="EMBL" id="KAK3378094.1"/>
    </source>
</evidence>
<gene>
    <name evidence="1" type="ORF">B0H63DRAFT_236345</name>
</gene>
<proteinExistence type="predicted"/>
<comment type="caution">
    <text evidence="1">The sequence shown here is derived from an EMBL/GenBank/DDBJ whole genome shotgun (WGS) entry which is preliminary data.</text>
</comment>
<sequence>MRRGMLAHKPALLLDGKPMTGIVRIGKLRHSYSHLQLSAPSSIRPFQARRSFPYIPFHPTILPIKKKSPAWLPNSPLHDHTTARDTTRQAATILHRRHHIGQHQQQIAQSIECTAAHQLSALPAWALGQVSASPIVGNLAAYLRLPRILDRPRRSPTTKPLKRTAYLIARSLSTCISGDPSADDVLWCSIKPCRVIRRCCRGHRWSSFAGCVCRLPAIHTLESSHL</sequence>
<keyword evidence="2" id="KW-1185">Reference proteome</keyword>
<dbReference type="Proteomes" id="UP001285441">
    <property type="component" value="Unassembled WGS sequence"/>
</dbReference>
<name>A0AAE0KKB9_9PEZI</name>
<accession>A0AAE0KKB9</accession>
<evidence type="ECO:0000313" key="2">
    <source>
        <dbReference type="Proteomes" id="UP001285441"/>
    </source>
</evidence>
<dbReference type="AlphaFoldDB" id="A0AAE0KKB9"/>
<organism evidence="1 2">
    <name type="scientific">Podospora didyma</name>
    <dbReference type="NCBI Taxonomy" id="330526"/>
    <lineage>
        <taxon>Eukaryota</taxon>
        <taxon>Fungi</taxon>
        <taxon>Dikarya</taxon>
        <taxon>Ascomycota</taxon>
        <taxon>Pezizomycotina</taxon>
        <taxon>Sordariomycetes</taxon>
        <taxon>Sordariomycetidae</taxon>
        <taxon>Sordariales</taxon>
        <taxon>Podosporaceae</taxon>
        <taxon>Podospora</taxon>
    </lineage>
</organism>
<dbReference type="EMBL" id="JAULSW010000006">
    <property type="protein sequence ID" value="KAK3378094.1"/>
    <property type="molecule type" value="Genomic_DNA"/>
</dbReference>
<reference evidence="1" key="1">
    <citation type="journal article" date="2023" name="Mol. Phylogenet. Evol.">
        <title>Genome-scale phylogeny and comparative genomics of the fungal order Sordariales.</title>
        <authorList>
            <person name="Hensen N."/>
            <person name="Bonometti L."/>
            <person name="Westerberg I."/>
            <person name="Brannstrom I.O."/>
            <person name="Guillou S."/>
            <person name="Cros-Aarteil S."/>
            <person name="Calhoun S."/>
            <person name="Haridas S."/>
            <person name="Kuo A."/>
            <person name="Mondo S."/>
            <person name="Pangilinan J."/>
            <person name="Riley R."/>
            <person name="LaButti K."/>
            <person name="Andreopoulos B."/>
            <person name="Lipzen A."/>
            <person name="Chen C."/>
            <person name="Yan M."/>
            <person name="Daum C."/>
            <person name="Ng V."/>
            <person name="Clum A."/>
            <person name="Steindorff A."/>
            <person name="Ohm R.A."/>
            <person name="Martin F."/>
            <person name="Silar P."/>
            <person name="Natvig D.O."/>
            <person name="Lalanne C."/>
            <person name="Gautier V."/>
            <person name="Ament-Velasquez S.L."/>
            <person name="Kruys A."/>
            <person name="Hutchinson M.I."/>
            <person name="Powell A.J."/>
            <person name="Barry K."/>
            <person name="Miller A.N."/>
            <person name="Grigoriev I.V."/>
            <person name="Debuchy R."/>
            <person name="Gladieux P."/>
            <person name="Hiltunen Thoren M."/>
            <person name="Johannesson H."/>
        </authorList>
    </citation>
    <scope>NUCLEOTIDE SEQUENCE</scope>
    <source>
        <strain evidence="1">CBS 232.78</strain>
    </source>
</reference>
<reference evidence="1" key="2">
    <citation type="submission" date="2023-06" db="EMBL/GenBank/DDBJ databases">
        <authorList>
            <consortium name="Lawrence Berkeley National Laboratory"/>
            <person name="Haridas S."/>
            <person name="Hensen N."/>
            <person name="Bonometti L."/>
            <person name="Westerberg I."/>
            <person name="Brannstrom I.O."/>
            <person name="Guillou S."/>
            <person name="Cros-Aarteil S."/>
            <person name="Calhoun S."/>
            <person name="Kuo A."/>
            <person name="Mondo S."/>
            <person name="Pangilinan J."/>
            <person name="Riley R."/>
            <person name="LaButti K."/>
            <person name="Andreopoulos B."/>
            <person name="Lipzen A."/>
            <person name="Chen C."/>
            <person name="Yanf M."/>
            <person name="Daum C."/>
            <person name="Ng V."/>
            <person name="Clum A."/>
            <person name="Steindorff A."/>
            <person name="Ohm R."/>
            <person name="Martin F."/>
            <person name="Silar P."/>
            <person name="Natvig D."/>
            <person name="Lalanne C."/>
            <person name="Gautier V."/>
            <person name="Ament-velasquez S.L."/>
            <person name="Kruys A."/>
            <person name="Hutchinson M.I."/>
            <person name="Powell A.J."/>
            <person name="Barry K."/>
            <person name="Miller A.N."/>
            <person name="Grigoriev I.V."/>
            <person name="Debuchy R."/>
            <person name="Gladieux P."/>
            <person name="Thoren M.H."/>
            <person name="Johannesson H."/>
        </authorList>
    </citation>
    <scope>NUCLEOTIDE SEQUENCE</scope>
    <source>
        <strain evidence="1">CBS 232.78</strain>
    </source>
</reference>
<protein>
    <submittedName>
        <fullName evidence="1">Uncharacterized protein</fullName>
    </submittedName>
</protein>